<dbReference type="Proteomes" id="UP001140094">
    <property type="component" value="Unassembled WGS sequence"/>
</dbReference>
<accession>A0A9W8HR06</accession>
<dbReference type="AlphaFoldDB" id="A0A9W8HR06"/>
<feature type="compositionally biased region" description="Low complexity" evidence="1">
    <location>
        <begin position="479"/>
        <end position="490"/>
    </location>
</feature>
<dbReference type="GO" id="GO:0007034">
    <property type="term" value="P:vacuolar transport"/>
    <property type="evidence" value="ECO:0007669"/>
    <property type="project" value="InterPro"/>
</dbReference>
<dbReference type="Gene3D" id="6.10.140.1230">
    <property type="match status" value="1"/>
</dbReference>
<keyword evidence="3" id="KW-1185">Reference proteome</keyword>
<feature type="compositionally biased region" description="Polar residues" evidence="1">
    <location>
        <begin position="509"/>
        <end position="537"/>
    </location>
</feature>
<sequence length="537" mass="57598">MAPKQRSSPLEAFLARIPELQSADQRAFLYSDLSRQQSDNPEGYREALDFWSKLLLRACRLGLLSTTPGTDSAAQPDFAADSPDQSAGEDEDEDVLSRIGTAATKDADSVAPSVLTLRRTALAARLAYGGDTPMGVDTAVEALEQRGTLTAVGDVLSSSIVRRWAGRLALQLPLVGYRAAALAWATADVDDAHTLLVVQSLVDSAAERVVRAHYAATSGSLTDGLMSGDDFARRFAGAIAAPGKRMAPVDAQLLIRRLMDLGRLRTMHVDGAVLVKFAASRTLPVAAISVADRGAFHVVTTRDMIARQITQLESRTADLDYRTRQALTRGLRPQALAHMRLRRHIESAVLPKRISALERIEHVVLQLQQSSSDIQLMDAFRAGSCALQGLNRQAEQMDPESVFDEWADHALRAAEFRDAMDDATAAAVADPTADAEIEAELDALLADENAKKLAEAAADAEADALASALDKITIAPAASDPAPQQAIQSSEQRSVPHSAPIAPVASELAPQQDNQSSEQSNTTQPDNRLQQQPVPAE</sequence>
<reference evidence="2" key="1">
    <citation type="submission" date="2022-07" db="EMBL/GenBank/DDBJ databases">
        <title>Phylogenomic reconstructions and comparative analyses of Kickxellomycotina fungi.</title>
        <authorList>
            <person name="Reynolds N.K."/>
            <person name="Stajich J.E."/>
            <person name="Barry K."/>
            <person name="Grigoriev I.V."/>
            <person name="Crous P."/>
            <person name="Smith M.E."/>
        </authorList>
    </citation>
    <scope>NUCLEOTIDE SEQUENCE</scope>
    <source>
        <strain evidence="2">NRRL 1565</strain>
    </source>
</reference>
<feature type="region of interest" description="Disordered" evidence="1">
    <location>
        <begin position="479"/>
        <end position="537"/>
    </location>
</feature>
<dbReference type="OrthoDB" id="10250120at2759"/>
<evidence type="ECO:0000313" key="3">
    <source>
        <dbReference type="Proteomes" id="UP001140094"/>
    </source>
</evidence>
<gene>
    <name evidence="2" type="ORF">H4R20_005802</name>
</gene>
<evidence type="ECO:0000313" key="2">
    <source>
        <dbReference type="EMBL" id="KAJ2795669.1"/>
    </source>
</evidence>
<name>A0A9W8HR06_9FUNG</name>
<comment type="caution">
    <text evidence="2">The sequence shown here is derived from an EMBL/GenBank/DDBJ whole genome shotgun (WGS) entry which is preliminary data.</text>
</comment>
<evidence type="ECO:0000256" key="1">
    <source>
        <dbReference type="SAM" id="MobiDB-lite"/>
    </source>
</evidence>
<dbReference type="InterPro" id="IPR005024">
    <property type="entry name" value="Snf7_fam"/>
</dbReference>
<dbReference type="EMBL" id="JANBUO010002120">
    <property type="protein sequence ID" value="KAJ2795669.1"/>
    <property type="molecule type" value="Genomic_DNA"/>
</dbReference>
<proteinExistence type="predicted"/>
<feature type="region of interest" description="Disordered" evidence="1">
    <location>
        <begin position="70"/>
        <end position="95"/>
    </location>
</feature>
<protein>
    <submittedName>
        <fullName evidence="2">Uncharacterized protein</fullName>
    </submittedName>
</protein>
<organism evidence="2 3">
    <name type="scientific">Coemansia guatemalensis</name>
    <dbReference type="NCBI Taxonomy" id="2761395"/>
    <lineage>
        <taxon>Eukaryota</taxon>
        <taxon>Fungi</taxon>
        <taxon>Fungi incertae sedis</taxon>
        <taxon>Zoopagomycota</taxon>
        <taxon>Kickxellomycotina</taxon>
        <taxon>Kickxellomycetes</taxon>
        <taxon>Kickxellales</taxon>
        <taxon>Kickxellaceae</taxon>
        <taxon>Coemansia</taxon>
    </lineage>
</organism>
<dbReference type="Pfam" id="PF03357">
    <property type="entry name" value="Snf7"/>
    <property type="match status" value="1"/>
</dbReference>